<protein>
    <recommendedName>
        <fullName evidence="5">Malate dehydrogenase</fullName>
    </recommendedName>
</protein>
<dbReference type="OrthoDB" id="7881616at2759"/>
<evidence type="ECO:0000313" key="3">
    <source>
        <dbReference type="EMBL" id="RNA23342.1"/>
    </source>
</evidence>
<dbReference type="AlphaFoldDB" id="A0A3M7RIE0"/>
<dbReference type="InterPro" id="IPR003767">
    <property type="entry name" value="Malate/L-lactate_DH-like"/>
</dbReference>
<dbReference type="Gene3D" id="1.10.1530.10">
    <property type="match status" value="1"/>
</dbReference>
<organism evidence="3 4">
    <name type="scientific">Brachionus plicatilis</name>
    <name type="common">Marine rotifer</name>
    <name type="synonym">Brachionus muelleri</name>
    <dbReference type="NCBI Taxonomy" id="10195"/>
    <lineage>
        <taxon>Eukaryota</taxon>
        <taxon>Metazoa</taxon>
        <taxon>Spiralia</taxon>
        <taxon>Gnathifera</taxon>
        <taxon>Rotifera</taxon>
        <taxon>Eurotatoria</taxon>
        <taxon>Monogononta</taxon>
        <taxon>Pseudotrocha</taxon>
        <taxon>Ploima</taxon>
        <taxon>Brachionidae</taxon>
        <taxon>Brachionus</taxon>
    </lineage>
</organism>
<dbReference type="InterPro" id="IPR043144">
    <property type="entry name" value="Mal/L-sulf/L-lact_DH-like_ah"/>
</dbReference>
<keyword evidence="2" id="KW-0560">Oxidoreductase</keyword>
<comment type="similarity">
    <text evidence="1">Belongs to the LDH2/MDH2 oxidoreductase family.</text>
</comment>
<comment type="caution">
    <text evidence="3">The sequence shown here is derived from an EMBL/GenBank/DDBJ whole genome shotgun (WGS) entry which is preliminary data.</text>
</comment>
<keyword evidence="4" id="KW-1185">Reference proteome</keyword>
<accession>A0A3M7RIE0</accession>
<proteinExistence type="inferred from homology"/>
<dbReference type="Proteomes" id="UP000276133">
    <property type="component" value="Unassembled WGS sequence"/>
</dbReference>
<evidence type="ECO:0000256" key="2">
    <source>
        <dbReference type="ARBA" id="ARBA00023002"/>
    </source>
</evidence>
<evidence type="ECO:0008006" key="5">
    <source>
        <dbReference type="Google" id="ProtNLM"/>
    </source>
</evidence>
<dbReference type="Gene3D" id="3.30.1370.60">
    <property type="entry name" value="Hypothetical oxidoreductase yiak, domain 2"/>
    <property type="match status" value="1"/>
</dbReference>
<dbReference type="PANTHER" id="PTHR11091:SF0">
    <property type="entry name" value="MALATE DEHYDROGENASE"/>
    <property type="match status" value="1"/>
</dbReference>
<sequence length="387" mass="42611">MFLHKSKTQISVLSRNFNPNRKLSSNSQDYYLIRKNDMEDFMQRCMLAVGTKKSHAESLAKCLIDADYRGHFSHGLNRLDMYARDIKAGTTFSDREPKVVKESAATALVDGNNVLGPVVGNFCMQLAIEKAKQIGIGMVVANRSNHYGIAAHYSSQALREKLIGLSFTNTSPLIYPTRSKQRTFGTNPLSLAAPGKGEDKFVLDMATSTVAFGKVEISSLKGEKIPSSWGADKDGQSTCDPDQVIKGGGLLPLGGSEESSGYKGYGLNVMVEILCGILGGSLYGPHIRTWQTSSGEADLGQCFMAINPRNFADNFEDRLQDLMDYCRNMTPIEANKPMMIAGDPERNHMKMCDERDGIGYHVNQVKYAEALANELNIQGPPKRKFLL</sequence>
<dbReference type="PANTHER" id="PTHR11091">
    <property type="entry name" value="OXIDOREDUCTASE-RELATED"/>
    <property type="match status" value="1"/>
</dbReference>
<evidence type="ECO:0000256" key="1">
    <source>
        <dbReference type="ARBA" id="ARBA00006056"/>
    </source>
</evidence>
<dbReference type="EMBL" id="REGN01003310">
    <property type="protein sequence ID" value="RNA23342.1"/>
    <property type="molecule type" value="Genomic_DNA"/>
</dbReference>
<dbReference type="STRING" id="10195.A0A3M7RIE0"/>
<dbReference type="Pfam" id="PF02615">
    <property type="entry name" value="Ldh_2"/>
    <property type="match status" value="1"/>
</dbReference>
<dbReference type="GO" id="GO:0016491">
    <property type="term" value="F:oxidoreductase activity"/>
    <property type="evidence" value="ECO:0007669"/>
    <property type="project" value="UniProtKB-KW"/>
</dbReference>
<dbReference type="InterPro" id="IPR036111">
    <property type="entry name" value="Mal/L-sulfo/L-lacto_DH-like_sf"/>
</dbReference>
<name>A0A3M7RIE0_BRAPC</name>
<dbReference type="SUPFAM" id="SSF89733">
    <property type="entry name" value="L-sulfolactate dehydrogenase-like"/>
    <property type="match status" value="1"/>
</dbReference>
<reference evidence="3 4" key="1">
    <citation type="journal article" date="2018" name="Sci. Rep.">
        <title>Genomic signatures of local adaptation to the degree of environmental predictability in rotifers.</title>
        <authorList>
            <person name="Franch-Gras L."/>
            <person name="Hahn C."/>
            <person name="Garcia-Roger E.M."/>
            <person name="Carmona M.J."/>
            <person name="Serra M."/>
            <person name="Gomez A."/>
        </authorList>
    </citation>
    <scope>NUCLEOTIDE SEQUENCE [LARGE SCALE GENOMIC DNA]</scope>
    <source>
        <strain evidence="3">HYR1</strain>
    </source>
</reference>
<dbReference type="InterPro" id="IPR043143">
    <property type="entry name" value="Mal/L-sulf/L-lact_DH-like_NADP"/>
</dbReference>
<evidence type="ECO:0000313" key="4">
    <source>
        <dbReference type="Proteomes" id="UP000276133"/>
    </source>
</evidence>
<gene>
    <name evidence="3" type="ORF">BpHYR1_025416</name>
</gene>